<dbReference type="AlphaFoldDB" id="A0A9R1TKM1"/>
<dbReference type="InterPro" id="IPR013584">
    <property type="entry name" value="RAP"/>
</dbReference>
<dbReference type="GO" id="GO:0044528">
    <property type="term" value="P:regulation of mitochondrial mRNA stability"/>
    <property type="evidence" value="ECO:0007669"/>
    <property type="project" value="InterPro"/>
</dbReference>
<name>A0A9R1TKM1_9HYME</name>
<evidence type="ECO:0000313" key="5">
    <source>
        <dbReference type="RefSeq" id="XP_011311200.1"/>
    </source>
</evidence>
<keyword evidence="2" id="KW-0496">Mitochondrion</keyword>
<dbReference type="GO" id="GO:0003723">
    <property type="term" value="F:RNA binding"/>
    <property type="evidence" value="ECO:0007669"/>
    <property type="project" value="TreeGrafter"/>
</dbReference>
<dbReference type="PANTHER" id="PTHR21228:SF40">
    <property type="entry name" value="LD45607P"/>
    <property type="match status" value="1"/>
</dbReference>
<dbReference type="Pfam" id="PF06743">
    <property type="entry name" value="FAST_1"/>
    <property type="match status" value="1"/>
</dbReference>
<comment type="subcellular location">
    <subcellularLocation>
        <location evidence="1">Mitochondrion</location>
    </subcellularLocation>
</comment>
<proteinExistence type="predicted"/>
<evidence type="ECO:0000259" key="3">
    <source>
        <dbReference type="PROSITE" id="PS51286"/>
    </source>
</evidence>
<dbReference type="InterPro" id="IPR010622">
    <property type="entry name" value="FAST_Leu-rich"/>
</dbReference>
<dbReference type="GeneID" id="105271377"/>
<accession>A0A9R1TKM1</accession>
<keyword evidence="4" id="KW-1185">Reference proteome</keyword>
<evidence type="ECO:0000256" key="1">
    <source>
        <dbReference type="ARBA" id="ARBA00004173"/>
    </source>
</evidence>
<feature type="domain" description="RAP" evidence="3">
    <location>
        <begin position="559"/>
        <end position="618"/>
    </location>
</feature>
<reference evidence="5" key="1">
    <citation type="submission" date="2025-08" db="UniProtKB">
        <authorList>
            <consortium name="RefSeq"/>
        </authorList>
    </citation>
    <scope>IDENTIFICATION</scope>
    <source>
        <strain evidence="5">USDA-PBARC FA_bdor</strain>
        <tissue evidence="5">Whole organism</tissue>
    </source>
</reference>
<dbReference type="GO" id="GO:0035770">
    <property type="term" value="C:ribonucleoprotein granule"/>
    <property type="evidence" value="ECO:0007669"/>
    <property type="project" value="TreeGrafter"/>
</dbReference>
<dbReference type="InterPro" id="IPR050870">
    <property type="entry name" value="FAST_kinase"/>
</dbReference>
<protein>
    <recommendedName>
        <fullName evidence="3">RAP domain-containing protein</fullName>
    </recommendedName>
</protein>
<dbReference type="SMART" id="SM00952">
    <property type="entry name" value="RAP"/>
    <property type="match status" value="1"/>
</dbReference>
<dbReference type="PANTHER" id="PTHR21228">
    <property type="entry name" value="FAST LEU-RICH DOMAIN-CONTAINING"/>
    <property type="match status" value="1"/>
</dbReference>
<dbReference type="KEGG" id="fas:105271377"/>
<dbReference type="RefSeq" id="XP_011311200.1">
    <property type="nucleotide sequence ID" value="XM_011312898.1"/>
</dbReference>
<sequence length="627" mass="72210">MWKRLIPCKYLLKPLSISSFAPSTLLLQEGPWILEAPLLIPLTSDLSKFPVTPRKSLPLPKPPQAPEKSTVPPEILVKIDGVTFLEAPEANAKRLQKRIEINTEDGTAILFGAPSPSSPQKSSLCRLEDVPLNVRCRVYLQILSRILQSENSLIYHEEFSTYLYDQYRSTRNELLQDVVDTISSLQEDDLLLEGLALLSKDRMSPPRNPYRDKLVDESLTRVTAGEFQLEKIIKLIKTISNYHDRRYREAIDLLWSGIEAKQHEITSRNFLSLMKILDYFGESQKVVKIICEKKLQEFWRELNASEVGEILRVFQDSLSSPIVFECLEKWSRRGLTSPAGEEDVINFVKALISTGVYSSHFETALQELLEKRKDPSPVLVSSIMTYCQNLRIRNPVILENCAGYLAKKGLEIPENILASIFVPFGYLNYNVGGTFWRDLEKILEKKLSKMSPNDAINVLLSCAYLQKFSIQFSSKIFKSRLMRRIKSREVLKQRMKLLDKSLAIEYQDYVQHFEEDKLEKSVALRSKLRRVLNLIYPKLVTICGEEVISKSVVNEGRRTAVLIHLPEDYCRGTDVLIGPKAMRIRHLRKMGMQVVTLDYSQILNWCGEDEGLEEYLRERFKRPEEPF</sequence>
<dbReference type="GO" id="GO:0005759">
    <property type="term" value="C:mitochondrial matrix"/>
    <property type="evidence" value="ECO:0007669"/>
    <property type="project" value="TreeGrafter"/>
</dbReference>
<organism evidence="4 5">
    <name type="scientific">Fopius arisanus</name>
    <dbReference type="NCBI Taxonomy" id="64838"/>
    <lineage>
        <taxon>Eukaryota</taxon>
        <taxon>Metazoa</taxon>
        <taxon>Ecdysozoa</taxon>
        <taxon>Arthropoda</taxon>
        <taxon>Hexapoda</taxon>
        <taxon>Insecta</taxon>
        <taxon>Pterygota</taxon>
        <taxon>Neoptera</taxon>
        <taxon>Endopterygota</taxon>
        <taxon>Hymenoptera</taxon>
        <taxon>Apocrita</taxon>
        <taxon>Ichneumonoidea</taxon>
        <taxon>Braconidae</taxon>
        <taxon>Opiinae</taxon>
        <taxon>Fopius</taxon>
    </lineage>
</organism>
<gene>
    <name evidence="5" type="primary">LOC105271377</name>
</gene>
<dbReference type="OrthoDB" id="385235at2759"/>
<dbReference type="Proteomes" id="UP000694866">
    <property type="component" value="Unplaced"/>
</dbReference>
<evidence type="ECO:0000256" key="2">
    <source>
        <dbReference type="ARBA" id="ARBA00023128"/>
    </source>
</evidence>
<dbReference type="Pfam" id="PF08373">
    <property type="entry name" value="RAP"/>
    <property type="match status" value="1"/>
</dbReference>
<evidence type="ECO:0000313" key="4">
    <source>
        <dbReference type="Proteomes" id="UP000694866"/>
    </source>
</evidence>
<dbReference type="PROSITE" id="PS51286">
    <property type="entry name" value="RAP"/>
    <property type="match status" value="1"/>
</dbReference>
<dbReference type="GO" id="GO:0000963">
    <property type="term" value="P:mitochondrial RNA processing"/>
    <property type="evidence" value="ECO:0007669"/>
    <property type="project" value="TreeGrafter"/>
</dbReference>